<dbReference type="EMBL" id="AWWV01014777">
    <property type="protein sequence ID" value="OMO55075.1"/>
    <property type="molecule type" value="Genomic_DNA"/>
</dbReference>
<dbReference type="STRING" id="210143.A0A1R3GAF7"/>
<dbReference type="InterPro" id="IPR002885">
    <property type="entry name" value="PPR_rpt"/>
</dbReference>
<dbReference type="InterPro" id="IPR046960">
    <property type="entry name" value="PPR_At4g14850-like_plant"/>
</dbReference>
<evidence type="ECO:0000256" key="1">
    <source>
        <dbReference type="ARBA" id="ARBA00022737"/>
    </source>
</evidence>
<reference evidence="2 3" key="1">
    <citation type="submission" date="2013-09" db="EMBL/GenBank/DDBJ databases">
        <title>Corchorus capsularis genome sequencing.</title>
        <authorList>
            <person name="Alam M."/>
            <person name="Haque M.S."/>
            <person name="Islam M.S."/>
            <person name="Emdad E.M."/>
            <person name="Islam M.M."/>
            <person name="Ahmed B."/>
            <person name="Halim A."/>
            <person name="Hossen Q.M.M."/>
            <person name="Hossain M.Z."/>
            <person name="Ahmed R."/>
            <person name="Khan M.M."/>
            <person name="Islam R."/>
            <person name="Rashid M.M."/>
            <person name="Khan S.A."/>
            <person name="Rahman M.S."/>
            <person name="Alam M."/>
        </authorList>
    </citation>
    <scope>NUCLEOTIDE SEQUENCE [LARGE SCALE GENOMIC DNA]</scope>
    <source>
        <strain evidence="3">cv. CVL-1</strain>
        <tissue evidence="2">Whole seedling</tissue>
    </source>
</reference>
<dbReference type="InterPro" id="IPR011990">
    <property type="entry name" value="TPR-like_helical_dom_sf"/>
</dbReference>
<sequence length="114" mass="12887">MFNSLKPKSSLYRSLKWLSTSAVSSKTHQKPNDYELILISSLKSAASHFSISQGQKTHCLVIKSGFISNPFIQNTLLSMYNKCGFIEEAERLFSFCPNLDPVSYNIMISGLWED</sequence>
<dbReference type="OrthoDB" id="607373at2759"/>
<keyword evidence="1" id="KW-0677">Repeat</keyword>
<dbReference type="GO" id="GO:0003723">
    <property type="term" value="F:RNA binding"/>
    <property type="evidence" value="ECO:0007669"/>
    <property type="project" value="InterPro"/>
</dbReference>
<gene>
    <name evidence="2" type="ORF">CCACVL1_27405</name>
</gene>
<dbReference type="Pfam" id="PF01535">
    <property type="entry name" value="PPR"/>
    <property type="match status" value="1"/>
</dbReference>
<dbReference type="GO" id="GO:0009451">
    <property type="term" value="P:RNA modification"/>
    <property type="evidence" value="ECO:0007669"/>
    <property type="project" value="InterPro"/>
</dbReference>
<dbReference type="PANTHER" id="PTHR47926">
    <property type="entry name" value="PENTATRICOPEPTIDE REPEAT-CONTAINING PROTEIN"/>
    <property type="match status" value="1"/>
</dbReference>
<dbReference type="Gramene" id="OMO55075">
    <property type="protein sequence ID" value="OMO55075"/>
    <property type="gene ID" value="CCACVL1_27405"/>
</dbReference>
<evidence type="ECO:0008006" key="4">
    <source>
        <dbReference type="Google" id="ProtNLM"/>
    </source>
</evidence>
<comment type="caution">
    <text evidence="2">The sequence shown here is derived from an EMBL/GenBank/DDBJ whole genome shotgun (WGS) entry which is preliminary data.</text>
</comment>
<protein>
    <recommendedName>
        <fullName evidence="4">Pentatricopeptide repeat-containing protein</fullName>
    </recommendedName>
</protein>
<evidence type="ECO:0000313" key="3">
    <source>
        <dbReference type="Proteomes" id="UP000188268"/>
    </source>
</evidence>
<dbReference type="AlphaFoldDB" id="A0A1R3GAF7"/>
<dbReference type="Proteomes" id="UP000188268">
    <property type="component" value="Unassembled WGS sequence"/>
</dbReference>
<name>A0A1R3GAF7_COCAP</name>
<accession>A0A1R3GAF7</accession>
<keyword evidence="3" id="KW-1185">Reference proteome</keyword>
<proteinExistence type="predicted"/>
<evidence type="ECO:0000313" key="2">
    <source>
        <dbReference type="EMBL" id="OMO55075.1"/>
    </source>
</evidence>
<dbReference type="Gene3D" id="1.25.40.10">
    <property type="entry name" value="Tetratricopeptide repeat domain"/>
    <property type="match status" value="1"/>
</dbReference>
<organism evidence="2 3">
    <name type="scientific">Corchorus capsularis</name>
    <name type="common">Jute</name>
    <dbReference type="NCBI Taxonomy" id="210143"/>
    <lineage>
        <taxon>Eukaryota</taxon>
        <taxon>Viridiplantae</taxon>
        <taxon>Streptophyta</taxon>
        <taxon>Embryophyta</taxon>
        <taxon>Tracheophyta</taxon>
        <taxon>Spermatophyta</taxon>
        <taxon>Magnoliopsida</taxon>
        <taxon>eudicotyledons</taxon>
        <taxon>Gunneridae</taxon>
        <taxon>Pentapetalae</taxon>
        <taxon>rosids</taxon>
        <taxon>malvids</taxon>
        <taxon>Malvales</taxon>
        <taxon>Malvaceae</taxon>
        <taxon>Grewioideae</taxon>
        <taxon>Apeibeae</taxon>
        <taxon>Corchorus</taxon>
    </lineage>
</organism>